<dbReference type="SMART" id="SM01211">
    <property type="entry name" value="GATase_5"/>
    <property type="match status" value="1"/>
</dbReference>
<dbReference type="PROSITE" id="PS51273">
    <property type="entry name" value="GATASE_TYPE_1"/>
    <property type="match status" value="1"/>
</dbReference>
<proteinExistence type="inferred from homology"/>
<dbReference type="Pfam" id="PF13507">
    <property type="entry name" value="GATase_5"/>
    <property type="match status" value="1"/>
</dbReference>
<dbReference type="EMBL" id="NJBO01000001">
    <property type="protein sequence ID" value="TKJ44330.1"/>
    <property type="molecule type" value="Genomic_DNA"/>
</dbReference>
<feature type="active site" evidence="8">
    <location>
        <position position="224"/>
    </location>
</feature>
<dbReference type="Proteomes" id="UP000317778">
    <property type="component" value="Unassembled WGS sequence"/>
</dbReference>
<evidence type="ECO:0000256" key="8">
    <source>
        <dbReference type="HAMAP-Rule" id="MF_00421"/>
    </source>
</evidence>
<dbReference type="InterPro" id="IPR029062">
    <property type="entry name" value="Class_I_gatase-like"/>
</dbReference>
<evidence type="ECO:0000256" key="4">
    <source>
        <dbReference type="ARBA" id="ARBA00022755"/>
    </source>
</evidence>
<sequence>MEASSLKVLVLAGPGTNCDAETLFAFRHLGCNADEETLRMLSRHPEKLAEYQILILPGGFTYGDYVGAGMLFAADLRHTIGDEILRFLAEGKFILGICNGFQVLVKSGLLPTFEKPFEKPSVTLEANKSLRFEDRWVHLKSEGKSFWTCGLPKIITLPVAHAEGRFLARDKKVLHRLQAEGRVLLRYCGGDGASPKYPEDPNGSEDHIAAITDSTGQVMGMMPHPERFMLPQQHPSHTRGESRGKPDGYLLLSNLVKEACSRFS</sequence>
<feature type="active site" description="Nucleophile" evidence="8">
    <location>
        <position position="98"/>
    </location>
</feature>
<evidence type="ECO:0000256" key="3">
    <source>
        <dbReference type="ARBA" id="ARBA00022741"/>
    </source>
</evidence>
<keyword evidence="6 8" id="KW-0067">ATP-binding</keyword>
<keyword evidence="2 8" id="KW-0436">Ligase</keyword>
<dbReference type="NCBIfam" id="TIGR01737">
    <property type="entry name" value="FGAM_synth_I"/>
    <property type="match status" value="1"/>
</dbReference>
<comment type="catalytic activity">
    <reaction evidence="8">
        <text>N(2)-formyl-N(1)-(5-phospho-beta-D-ribosyl)glycinamide + L-glutamine + ATP + H2O = 2-formamido-N(1)-(5-O-phospho-beta-D-ribosyl)acetamidine + L-glutamate + ADP + phosphate + H(+)</text>
        <dbReference type="Rhea" id="RHEA:17129"/>
        <dbReference type="ChEBI" id="CHEBI:15377"/>
        <dbReference type="ChEBI" id="CHEBI:15378"/>
        <dbReference type="ChEBI" id="CHEBI:29985"/>
        <dbReference type="ChEBI" id="CHEBI:30616"/>
        <dbReference type="ChEBI" id="CHEBI:43474"/>
        <dbReference type="ChEBI" id="CHEBI:58359"/>
        <dbReference type="ChEBI" id="CHEBI:147286"/>
        <dbReference type="ChEBI" id="CHEBI:147287"/>
        <dbReference type="ChEBI" id="CHEBI:456216"/>
        <dbReference type="EC" id="6.3.5.3"/>
    </reaction>
</comment>
<comment type="subunit">
    <text evidence="8">Part of the FGAM synthase complex composed of 1 PurL, 1 PurQ and 2 PurS subunits.</text>
</comment>
<dbReference type="GO" id="GO:0005737">
    <property type="term" value="C:cytoplasm"/>
    <property type="evidence" value="ECO:0007669"/>
    <property type="project" value="UniProtKB-SubCell"/>
</dbReference>
<comment type="subcellular location">
    <subcellularLocation>
        <location evidence="8">Cytoplasm</location>
    </subcellularLocation>
</comment>
<name>A0A532VAU6_UNCT6</name>
<dbReference type="HAMAP" id="MF_00421">
    <property type="entry name" value="PurQ"/>
    <property type="match status" value="1"/>
</dbReference>
<comment type="pathway">
    <text evidence="8">Purine metabolism; IMP biosynthesis via de novo pathway; 5-amino-1-(5-phospho-D-ribosyl)imidazole from N(2)-formyl-N(1)-(5-phospho-D-ribosyl)glycinamide: step 1/2.</text>
</comment>
<dbReference type="InterPro" id="IPR010075">
    <property type="entry name" value="PRibForGlyAmidine_synth_PurQ"/>
</dbReference>
<comment type="catalytic activity">
    <reaction evidence="8">
        <text>L-glutamine + H2O = L-glutamate + NH4(+)</text>
        <dbReference type="Rhea" id="RHEA:15889"/>
        <dbReference type="ChEBI" id="CHEBI:15377"/>
        <dbReference type="ChEBI" id="CHEBI:28938"/>
        <dbReference type="ChEBI" id="CHEBI:29985"/>
        <dbReference type="ChEBI" id="CHEBI:58359"/>
        <dbReference type="EC" id="3.5.1.2"/>
    </reaction>
</comment>
<evidence type="ECO:0000313" key="10">
    <source>
        <dbReference type="Proteomes" id="UP000317778"/>
    </source>
</evidence>
<dbReference type="AlphaFoldDB" id="A0A532VAU6"/>
<comment type="function">
    <text evidence="8">Part of the phosphoribosylformylglycinamidine synthase complex involved in the purines biosynthetic pathway. Catalyzes the ATP-dependent conversion of formylglycinamide ribonucleotide (FGAR) and glutamine to yield formylglycinamidine ribonucleotide (FGAM) and glutamate. The FGAM synthase complex is composed of three subunits. PurQ produces an ammonia molecule by converting glutamine to glutamate. PurL transfers the ammonia molecule to FGAR to form FGAM in an ATP-dependent manner. PurS interacts with PurQ and PurL and is thought to assist in the transfer of the ammonia molecule from PurQ to PurL.</text>
</comment>
<comment type="caution">
    <text evidence="9">The sequence shown here is derived from an EMBL/GenBank/DDBJ whole genome shotgun (WGS) entry which is preliminary data.</text>
</comment>
<evidence type="ECO:0000313" key="9">
    <source>
        <dbReference type="EMBL" id="TKJ44330.1"/>
    </source>
</evidence>
<keyword evidence="1 8" id="KW-0963">Cytoplasm</keyword>
<dbReference type="UniPathway" id="UPA00074">
    <property type="reaction ID" value="UER00128"/>
</dbReference>
<keyword evidence="5 8" id="KW-0378">Hydrolase</keyword>
<keyword evidence="3 8" id="KW-0547">Nucleotide-binding</keyword>
<evidence type="ECO:0000256" key="6">
    <source>
        <dbReference type="ARBA" id="ARBA00022840"/>
    </source>
</evidence>
<dbReference type="PANTHER" id="PTHR10099:SF1">
    <property type="entry name" value="PHOSPHORIBOSYLFORMYLGLYCINAMIDINE SYNTHASE"/>
    <property type="match status" value="1"/>
</dbReference>
<reference evidence="9 10" key="1">
    <citation type="submission" date="2017-06" db="EMBL/GenBank/DDBJ databases">
        <title>Novel microbial phyla capable of carbon fixation and sulfur reduction in deep-sea sediments.</title>
        <authorList>
            <person name="Huang J."/>
            <person name="Baker B."/>
            <person name="Wang Y."/>
        </authorList>
    </citation>
    <scope>NUCLEOTIDE SEQUENCE [LARGE SCALE GENOMIC DNA]</scope>
    <source>
        <strain evidence="9">B3_TA06</strain>
    </source>
</reference>
<feature type="active site" evidence="8">
    <location>
        <position position="226"/>
    </location>
</feature>
<dbReference type="GO" id="GO:0004359">
    <property type="term" value="F:glutaminase activity"/>
    <property type="evidence" value="ECO:0007669"/>
    <property type="project" value="UniProtKB-EC"/>
</dbReference>
<keyword evidence="7 8" id="KW-0315">Glutamine amidotransferase</keyword>
<dbReference type="Gene3D" id="3.40.50.880">
    <property type="match status" value="1"/>
</dbReference>
<protein>
    <recommendedName>
        <fullName evidence="8">Phosphoribosylformylglycinamidine synthase subunit PurQ</fullName>
        <shortName evidence="8">FGAM synthase</shortName>
        <ecNumber evidence="8">6.3.5.3</ecNumber>
    </recommendedName>
    <alternativeName>
        <fullName evidence="8">Formylglycinamide ribonucleotide amidotransferase subunit I</fullName>
        <shortName evidence="8">FGAR amidotransferase I</shortName>
        <shortName evidence="8">FGAR-AT I</shortName>
    </alternativeName>
    <alternativeName>
        <fullName evidence="8">Glutaminase PurQ</fullName>
        <ecNumber evidence="8">3.5.1.2</ecNumber>
    </alternativeName>
    <alternativeName>
        <fullName evidence="8">Phosphoribosylformylglycinamidine synthase subunit I</fullName>
    </alternativeName>
</protein>
<keyword evidence="4 8" id="KW-0658">Purine biosynthesis</keyword>
<evidence type="ECO:0000256" key="1">
    <source>
        <dbReference type="ARBA" id="ARBA00022490"/>
    </source>
</evidence>
<dbReference type="EC" id="6.3.5.3" evidence="8"/>
<dbReference type="SUPFAM" id="SSF52317">
    <property type="entry name" value="Class I glutamine amidotransferase-like"/>
    <property type="match status" value="1"/>
</dbReference>
<evidence type="ECO:0000256" key="2">
    <source>
        <dbReference type="ARBA" id="ARBA00022598"/>
    </source>
</evidence>
<dbReference type="GO" id="GO:0005524">
    <property type="term" value="F:ATP binding"/>
    <property type="evidence" value="ECO:0007669"/>
    <property type="project" value="UniProtKB-KW"/>
</dbReference>
<organism evidence="9 10">
    <name type="scientific">candidate division TA06 bacterium B3_TA06</name>
    <dbReference type="NCBI Taxonomy" id="2012487"/>
    <lineage>
        <taxon>Bacteria</taxon>
        <taxon>Bacteria division TA06</taxon>
    </lineage>
</organism>
<dbReference type="GO" id="GO:0004642">
    <property type="term" value="F:phosphoribosylformylglycinamidine synthase activity"/>
    <property type="evidence" value="ECO:0007669"/>
    <property type="project" value="UniProtKB-UniRule"/>
</dbReference>
<accession>A0A532VAU6</accession>
<evidence type="ECO:0000256" key="5">
    <source>
        <dbReference type="ARBA" id="ARBA00022801"/>
    </source>
</evidence>
<gene>
    <name evidence="8 9" type="primary">purQ</name>
    <name evidence="9" type="ORF">CEE36_00905</name>
</gene>
<dbReference type="EC" id="3.5.1.2" evidence="8"/>
<dbReference type="PIRSF" id="PIRSF001586">
    <property type="entry name" value="FGAM_synth_I"/>
    <property type="match status" value="1"/>
</dbReference>
<evidence type="ECO:0000256" key="7">
    <source>
        <dbReference type="ARBA" id="ARBA00022962"/>
    </source>
</evidence>
<dbReference type="GO" id="GO:0006189">
    <property type="term" value="P:'de novo' IMP biosynthetic process"/>
    <property type="evidence" value="ECO:0007669"/>
    <property type="project" value="UniProtKB-UniRule"/>
</dbReference>
<dbReference type="PANTHER" id="PTHR10099">
    <property type="entry name" value="PHOSPHORIBOSYLFORMYLGLYCINAMIDINE SYNTHASE"/>
    <property type="match status" value="1"/>
</dbReference>